<dbReference type="RefSeq" id="WP_170035489.1">
    <property type="nucleotide sequence ID" value="NZ_JABDTL010000001.1"/>
</dbReference>
<accession>A0A841H483</accession>
<dbReference type="Gene3D" id="3.40.640.10">
    <property type="entry name" value="Type I PLP-dependent aspartate aminotransferase-like (Major domain)"/>
    <property type="match status" value="1"/>
</dbReference>
<dbReference type="InterPro" id="IPR015424">
    <property type="entry name" value="PyrdxlP-dep_Trfase"/>
</dbReference>
<gene>
    <name evidence="3" type="ORF">HNQ61_004452</name>
</gene>
<comment type="caution">
    <text evidence="3">The sequence shown here is derived from an EMBL/GenBank/DDBJ whole genome shotgun (WGS) entry which is preliminary data.</text>
</comment>
<dbReference type="GO" id="GO:0016829">
    <property type="term" value="F:lyase activity"/>
    <property type="evidence" value="ECO:0007669"/>
    <property type="project" value="UniProtKB-KW"/>
</dbReference>
<dbReference type="EMBL" id="JACHIA010000018">
    <property type="protein sequence ID" value="MBB6072788.1"/>
    <property type="molecule type" value="Genomic_DNA"/>
</dbReference>
<evidence type="ECO:0000313" key="3">
    <source>
        <dbReference type="EMBL" id="MBB6072788.1"/>
    </source>
</evidence>
<keyword evidence="1" id="KW-0663">Pyridoxal phosphate</keyword>
<name>A0A841H483_9BACT</name>
<evidence type="ECO:0000259" key="2">
    <source>
        <dbReference type="Pfam" id="PF00266"/>
    </source>
</evidence>
<dbReference type="SUPFAM" id="SSF53383">
    <property type="entry name" value="PLP-dependent transferases"/>
    <property type="match status" value="1"/>
</dbReference>
<dbReference type="InterPro" id="IPR015421">
    <property type="entry name" value="PyrdxlP-dep_Trfase_major"/>
</dbReference>
<dbReference type="PANTHER" id="PTHR43586">
    <property type="entry name" value="CYSTEINE DESULFURASE"/>
    <property type="match status" value="1"/>
</dbReference>
<dbReference type="Proteomes" id="UP000582837">
    <property type="component" value="Unassembled WGS sequence"/>
</dbReference>
<protein>
    <submittedName>
        <fullName evidence="3">Selenocysteine lyase/cysteine desulfurase</fullName>
    </submittedName>
</protein>
<dbReference type="Gene3D" id="3.90.1150.10">
    <property type="entry name" value="Aspartate Aminotransferase, domain 1"/>
    <property type="match status" value="1"/>
</dbReference>
<dbReference type="AlphaFoldDB" id="A0A841H483"/>
<proteinExistence type="predicted"/>
<evidence type="ECO:0000256" key="1">
    <source>
        <dbReference type="ARBA" id="ARBA00022898"/>
    </source>
</evidence>
<organism evidence="3 4">
    <name type="scientific">Longimicrobium terrae</name>
    <dbReference type="NCBI Taxonomy" id="1639882"/>
    <lineage>
        <taxon>Bacteria</taxon>
        <taxon>Pseudomonadati</taxon>
        <taxon>Gemmatimonadota</taxon>
        <taxon>Longimicrobiia</taxon>
        <taxon>Longimicrobiales</taxon>
        <taxon>Longimicrobiaceae</taxon>
        <taxon>Longimicrobium</taxon>
    </lineage>
</organism>
<dbReference type="InterPro" id="IPR000192">
    <property type="entry name" value="Aminotrans_V_dom"/>
</dbReference>
<reference evidence="3 4" key="1">
    <citation type="submission" date="2020-08" db="EMBL/GenBank/DDBJ databases">
        <title>Genomic Encyclopedia of Type Strains, Phase IV (KMG-IV): sequencing the most valuable type-strain genomes for metagenomic binning, comparative biology and taxonomic classification.</title>
        <authorList>
            <person name="Goeker M."/>
        </authorList>
    </citation>
    <scope>NUCLEOTIDE SEQUENCE [LARGE SCALE GENOMIC DNA]</scope>
    <source>
        <strain evidence="3 4">DSM 29007</strain>
    </source>
</reference>
<dbReference type="InterPro" id="IPR015422">
    <property type="entry name" value="PyrdxlP-dep_Trfase_small"/>
</dbReference>
<feature type="domain" description="Aminotransferase class V" evidence="2">
    <location>
        <begin position="66"/>
        <end position="370"/>
    </location>
</feature>
<sequence>MPLDSASAVPAPAAPDDFRALRDREFPYIARSPYLNAASMGPLPERARRAIDAYTLRRADIHALRGDDFEPTLARCRRLAATLVGADADEIALLPNTSFGLNLAAHCLPMERGSRIVVSDREFPANVYPWMALERAAGITVTIVPTDSQGHPDESRLMEEIARGDVRMLAVSAVQFTDGWRADLETLGRACRRHDAWFVVDGIQAVGQLPVDVRAAGIDLMAIGAQKWLCSPFGTGFTYVRRELIERMEPAVVGWTSQTASADLEQVLEYGMEWLPGARRFEVSTQPFQDYAGMAESLQLVVEADPARIQAHVAALIDPLAEWLHGRGIPITSDLRPERRSGIFSFRPFDVRGTFTALNRARVGCVVREGAIRLAPHLYNQPEDMARLMDVLDGCLPR</sequence>
<dbReference type="PANTHER" id="PTHR43586:SF15">
    <property type="entry name" value="BLR3095 PROTEIN"/>
    <property type="match status" value="1"/>
</dbReference>
<dbReference type="Pfam" id="PF00266">
    <property type="entry name" value="Aminotran_5"/>
    <property type="match status" value="1"/>
</dbReference>
<evidence type="ECO:0000313" key="4">
    <source>
        <dbReference type="Proteomes" id="UP000582837"/>
    </source>
</evidence>
<keyword evidence="3" id="KW-0456">Lyase</keyword>
<keyword evidence="4" id="KW-1185">Reference proteome</keyword>